<dbReference type="GO" id="GO:0006508">
    <property type="term" value="P:proteolysis"/>
    <property type="evidence" value="ECO:0007669"/>
    <property type="project" value="InterPro"/>
</dbReference>
<keyword evidence="6" id="KW-1185">Reference proteome</keyword>
<dbReference type="Pfam" id="PF00089">
    <property type="entry name" value="Trypsin"/>
    <property type="match status" value="1"/>
</dbReference>
<dbReference type="CDD" id="cd00112">
    <property type="entry name" value="LDLa"/>
    <property type="match status" value="2"/>
</dbReference>
<accession>A0A0L7KWD9</accession>
<evidence type="ECO:0000313" key="6">
    <source>
        <dbReference type="Proteomes" id="UP000037510"/>
    </source>
</evidence>
<dbReference type="SMART" id="SM00192">
    <property type="entry name" value="LDLa"/>
    <property type="match status" value="2"/>
</dbReference>
<proteinExistence type="predicted"/>
<feature type="disulfide bond" evidence="2">
    <location>
        <begin position="326"/>
        <end position="338"/>
    </location>
</feature>
<dbReference type="Pfam" id="PF00057">
    <property type="entry name" value="Ldl_recept_a"/>
    <property type="match status" value="1"/>
</dbReference>
<organism evidence="5 6">
    <name type="scientific">Operophtera brumata</name>
    <name type="common">Winter moth</name>
    <name type="synonym">Phalaena brumata</name>
    <dbReference type="NCBI Taxonomy" id="104452"/>
    <lineage>
        <taxon>Eukaryota</taxon>
        <taxon>Metazoa</taxon>
        <taxon>Ecdysozoa</taxon>
        <taxon>Arthropoda</taxon>
        <taxon>Hexapoda</taxon>
        <taxon>Insecta</taxon>
        <taxon>Pterygota</taxon>
        <taxon>Neoptera</taxon>
        <taxon>Endopterygota</taxon>
        <taxon>Lepidoptera</taxon>
        <taxon>Glossata</taxon>
        <taxon>Ditrysia</taxon>
        <taxon>Geometroidea</taxon>
        <taxon>Geometridae</taxon>
        <taxon>Larentiinae</taxon>
        <taxon>Operophtera</taxon>
    </lineage>
</organism>
<dbReference type="PANTHER" id="PTHR24252:SF7">
    <property type="entry name" value="HYALIN"/>
    <property type="match status" value="1"/>
</dbReference>
<evidence type="ECO:0000256" key="1">
    <source>
        <dbReference type="ARBA" id="ARBA00023157"/>
    </source>
</evidence>
<dbReference type="Proteomes" id="UP000037510">
    <property type="component" value="Unassembled WGS sequence"/>
</dbReference>
<keyword evidence="1 2" id="KW-1015">Disulfide bond</keyword>
<dbReference type="SUPFAM" id="SSF50494">
    <property type="entry name" value="Trypsin-like serine proteases"/>
    <property type="match status" value="1"/>
</dbReference>
<dbReference type="PROSITE" id="PS50068">
    <property type="entry name" value="LDLRA_2"/>
    <property type="match status" value="2"/>
</dbReference>
<protein>
    <submittedName>
        <fullName evidence="5">Pattern recognition serine proteinase</fullName>
    </submittedName>
</protein>
<dbReference type="InterPro" id="IPR009003">
    <property type="entry name" value="Peptidase_S1_PA"/>
</dbReference>
<comment type="caution">
    <text evidence="5">The sequence shown here is derived from an EMBL/GenBank/DDBJ whole genome shotgun (WGS) entry which is preliminary data.</text>
</comment>
<dbReference type="InterPro" id="IPR036055">
    <property type="entry name" value="LDL_receptor-like_sf"/>
</dbReference>
<dbReference type="Gene3D" id="4.10.400.10">
    <property type="entry name" value="Low-density Lipoprotein Receptor"/>
    <property type="match status" value="2"/>
</dbReference>
<dbReference type="GO" id="GO:0004252">
    <property type="term" value="F:serine-type endopeptidase activity"/>
    <property type="evidence" value="ECO:0007669"/>
    <property type="project" value="InterPro"/>
</dbReference>
<feature type="domain" description="Peptidase S1" evidence="4">
    <location>
        <begin position="6"/>
        <end position="241"/>
    </location>
</feature>
<feature type="region of interest" description="Disordered" evidence="3">
    <location>
        <begin position="425"/>
        <end position="444"/>
    </location>
</feature>
<comment type="caution">
    <text evidence="2">Lacks conserved residue(s) required for the propagation of feature annotation.</text>
</comment>
<dbReference type="PROSITE" id="PS50240">
    <property type="entry name" value="TRYPSIN_DOM"/>
    <property type="match status" value="1"/>
</dbReference>
<dbReference type="EMBL" id="JTDY01005089">
    <property type="protein sequence ID" value="KOB67381.1"/>
    <property type="molecule type" value="Genomic_DNA"/>
</dbReference>
<dbReference type="SUPFAM" id="SSF57424">
    <property type="entry name" value="LDL receptor-like module"/>
    <property type="match status" value="2"/>
</dbReference>
<dbReference type="InterPro" id="IPR002172">
    <property type="entry name" value="LDrepeatLR_classA_rpt"/>
</dbReference>
<dbReference type="STRING" id="104452.A0A0L7KWD9"/>
<evidence type="ECO:0000256" key="2">
    <source>
        <dbReference type="PROSITE-ProRule" id="PRU00124"/>
    </source>
</evidence>
<evidence type="ECO:0000313" key="5">
    <source>
        <dbReference type="EMBL" id="KOB67381.1"/>
    </source>
</evidence>
<gene>
    <name evidence="5" type="ORF">OBRU01_19288</name>
</gene>
<evidence type="ECO:0000256" key="3">
    <source>
        <dbReference type="SAM" id="MobiDB-lite"/>
    </source>
</evidence>
<dbReference type="AlphaFoldDB" id="A0A0L7KWD9"/>
<dbReference type="InterPro" id="IPR043504">
    <property type="entry name" value="Peptidase_S1_PA_chymotrypsin"/>
</dbReference>
<dbReference type="InterPro" id="IPR001254">
    <property type="entry name" value="Trypsin_dom"/>
</dbReference>
<dbReference type="Gene3D" id="2.40.10.10">
    <property type="entry name" value="Trypsin-like serine proteases"/>
    <property type="match status" value="1"/>
</dbReference>
<reference evidence="5 6" key="1">
    <citation type="journal article" date="2015" name="Genome Biol. Evol.">
        <title>The genome of winter moth (Operophtera brumata) provides a genomic perspective on sexual dimorphism and phenology.</title>
        <authorList>
            <person name="Derks M.F."/>
            <person name="Smit S."/>
            <person name="Salis L."/>
            <person name="Schijlen E."/>
            <person name="Bossers A."/>
            <person name="Mateman C."/>
            <person name="Pijl A.S."/>
            <person name="de Ridder D."/>
            <person name="Groenen M.A."/>
            <person name="Visser M.E."/>
            <person name="Megens H.J."/>
        </authorList>
    </citation>
    <scope>NUCLEOTIDE SEQUENCE [LARGE SCALE GENOMIC DNA]</scope>
    <source>
        <strain evidence="5">WM2013NL</strain>
        <tissue evidence="5">Head and thorax</tissue>
    </source>
</reference>
<evidence type="ECO:0000259" key="4">
    <source>
        <dbReference type="PROSITE" id="PS50240"/>
    </source>
</evidence>
<feature type="disulfide bond" evidence="2">
    <location>
        <begin position="292"/>
        <end position="310"/>
    </location>
</feature>
<sequence>MHLNPAAHCFWTDLEKQLPASMFAVAVGKLYRPWNDTKDQAQESQVLVKIIHLPRRYQGTSANFQDDIAVVIVAREFQFKTHIRPVCLSFDYHFEQQQLYTGNKGKVAGWGLTAADGKASPVLQVVDLPYVDVGTCINKSPPDYRDDKICAGGTLERHYITSDKICARTLEPNSALCRGDSGGGLVFPERVAGVERYYLRGVVSTAPSSDRACNTAPYTSFTALSKHEPFIKQYWIESTYIDRERYYLRGVVSTAPSSDRAFNTAPYTSFTALSKLEPFIKQYWIESGEFKCQDGSVITVAKHCDGARDCADGSDETEHACAKTPCSDYLFRCAYGACVDRGATCDGHCDGARDCADGSDETEHVCARAPCSDYLFWCAYGATAPLRPASSHPTPVHAVRVLAPQARTRGPRPRTPRTRLVRVLAPHAHTRGPRPLTPRPQIAC</sequence>
<dbReference type="SMART" id="SM00020">
    <property type="entry name" value="Tryp_SPc"/>
    <property type="match status" value="1"/>
</dbReference>
<dbReference type="PRINTS" id="PR00261">
    <property type="entry name" value="LDLRECEPTOR"/>
</dbReference>
<name>A0A0L7KWD9_OPEBR</name>
<dbReference type="PANTHER" id="PTHR24252">
    <property type="entry name" value="ACROSIN-RELATED"/>
    <property type="match status" value="1"/>
</dbReference>